<feature type="transmembrane region" description="Helical" evidence="5">
    <location>
        <begin position="462"/>
        <end position="484"/>
    </location>
</feature>
<dbReference type="EMBL" id="CP064760">
    <property type="protein sequence ID" value="QPE05431.1"/>
    <property type="molecule type" value="Genomic_DNA"/>
</dbReference>
<feature type="transmembrane region" description="Helical" evidence="5">
    <location>
        <begin position="515"/>
        <end position="534"/>
    </location>
</feature>
<dbReference type="RefSeq" id="WP_195693448.1">
    <property type="nucleotide sequence ID" value="NZ_CP064760.1"/>
</dbReference>
<gene>
    <name evidence="6" type="ORF">IT882_05135</name>
</gene>
<feature type="transmembrane region" description="Helical" evidence="5">
    <location>
        <begin position="575"/>
        <end position="596"/>
    </location>
</feature>
<protein>
    <recommendedName>
        <fullName evidence="8">YhgE/Pip domain-containing protein</fullName>
    </recommendedName>
</protein>
<name>A0A7S8RHT1_9MICO</name>
<dbReference type="PANTHER" id="PTHR43077">
    <property type="entry name" value="TRANSPORT PERMEASE YVFS-RELATED"/>
    <property type="match status" value="1"/>
</dbReference>
<accession>A0A7S8RHT1</accession>
<dbReference type="Proteomes" id="UP000594480">
    <property type="component" value="Chromosome"/>
</dbReference>
<evidence type="ECO:0000256" key="1">
    <source>
        <dbReference type="ARBA" id="ARBA00004141"/>
    </source>
</evidence>
<feature type="transmembrane region" description="Helical" evidence="5">
    <location>
        <begin position="417"/>
        <end position="442"/>
    </location>
</feature>
<dbReference type="InterPro" id="IPR051328">
    <property type="entry name" value="T7SS_ABC-Transporter"/>
</dbReference>
<keyword evidence="4 5" id="KW-0472">Membrane</keyword>
<dbReference type="AlphaFoldDB" id="A0A7S8RHT1"/>
<comment type="subcellular location">
    <subcellularLocation>
        <location evidence="1">Membrane</location>
        <topology evidence="1">Multi-pass membrane protein</topology>
    </subcellularLocation>
</comment>
<keyword evidence="7" id="KW-1185">Reference proteome</keyword>
<evidence type="ECO:0008006" key="8">
    <source>
        <dbReference type="Google" id="ProtNLM"/>
    </source>
</evidence>
<evidence type="ECO:0000313" key="6">
    <source>
        <dbReference type="EMBL" id="QPE05431.1"/>
    </source>
</evidence>
<dbReference type="PANTHER" id="PTHR43077:SF10">
    <property type="entry name" value="TRANSPORT PERMEASE PROTEIN"/>
    <property type="match status" value="1"/>
</dbReference>
<organism evidence="6 7">
    <name type="scientific">Microbacterium schleiferi</name>
    <dbReference type="NCBI Taxonomy" id="69362"/>
    <lineage>
        <taxon>Bacteria</taxon>
        <taxon>Bacillati</taxon>
        <taxon>Actinomycetota</taxon>
        <taxon>Actinomycetes</taxon>
        <taxon>Micrococcales</taxon>
        <taxon>Microbacteriaceae</taxon>
        <taxon>Microbacterium</taxon>
    </lineage>
</organism>
<proteinExistence type="predicted"/>
<feature type="transmembrane region" description="Helical" evidence="5">
    <location>
        <begin position="16"/>
        <end position="35"/>
    </location>
</feature>
<evidence type="ECO:0000256" key="5">
    <source>
        <dbReference type="SAM" id="Phobius"/>
    </source>
</evidence>
<evidence type="ECO:0000313" key="7">
    <source>
        <dbReference type="Proteomes" id="UP000594480"/>
    </source>
</evidence>
<dbReference type="Gene3D" id="3.40.1710.10">
    <property type="entry name" value="abc type-2 transporter like domain"/>
    <property type="match status" value="1"/>
</dbReference>
<dbReference type="NCBIfam" id="TIGR03057">
    <property type="entry name" value="xxxLxxG_by_4"/>
    <property type="match status" value="1"/>
</dbReference>
<feature type="transmembrane region" description="Helical" evidence="5">
    <location>
        <begin position="491"/>
        <end position="509"/>
    </location>
</feature>
<evidence type="ECO:0000256" key="4">
    <source>
        <dbReference type="ARBA" id="ARBA00023136"/>
    </source>
</evidence>
<evidence type="ECO:0000256" key="3">
    <source>
        <dbReference type="ARBA" id="ARBA00022989"/>
    </source>
</evidence>
<sequence>MTGLSGLLAGGGRGRAIALAVFAIVIPLLVMLTLLPRQTQEQVPVAIVNLDVPIESGSTPVAAGKLVTENLLTTNDGIAWTLTDTATADQGLAMGTYLAVVTIPADFSKDVATLGTDAPTQADLTVQTSTRHGYLSGVLAEALAAGLPRGVEAQLTSGYVSGTLEAFTELHTGIGQAADGAGELASGITDAAGGAAVLAQGQRELVTGLEGIGTVLRALPTGVRDLGALSSAAGSDAAALAGSLAGAAIDAEALSLAQDAGVANLDVLAALISADPTAPAGDLLDDILALRGGAAAIASDLQNQAGALAGDAVDAAELAVGADAVADLAGPAASALTEVAAAQQAAVSGASDIATGMADLATGLETAGGAAGDLASGLDEAASSIPSYSSAQQQSIANTVASPIGVTTTSIGGPDSALAAAVAALAPVSLWLGALATFLVVAPFARASLVTPATSAHIAADAALVALGIAAVQSLLVWLGIAVLGIVPDRIAVAYGLTLAVAVSFALFHQALTALFGRAGLIVSVLALGIQLVAAGTLQPVTDGSLAATPFSILPLSIALQGADALVGGSLHEVLGAAVGLLIWAALAFAGTVIGVRRARARAVSALLPA</sequence>
<keyword evidence="2 5" id="KW-0812">Transmembrane</keyword>
<keyword evidence="3 5" id="KW-1133">Transmembrane helix</keyword>
<dbReference type="KEGG" id="msf:IT882_05135"/>
<evidence type="ECO:0000256" key="2">
    <source>
        <dbReference type="ARBA" id="ARBA00022692"/>
    </source>
</evidence>
<dbReference type="GO" id="GO:0016020">
    <property type="term" value="C:membrane"/>
    <property type="evidence" value="ECO:0007669"/>
    <property type="project" value="UniProtKB-SubCell"/>
</dbReference>
<reference evidence="6 7" key="1">
    <citation type="submission" date="2020-11" db="EMBL/GenBank/DDBJ databases">
        <title>Amino acid is mineralized and recycled by bacteria in oceanic microbiome.</title>
        <authorList>
            <person name="Zheng L.Y."/>
        </authorList>
    </citation>
    <scope>NUCLEOTIDE SEQUENCE [LARGE SCALE GENOMIC DNA]</scope>
    <source>
        <strain evidence="6 7">A32-1</strain>
    </source>
</reference>
<dbReference type="InterPro" id="IPR023908">
    <property type="entry name" value="xxxLxxG_rpt"/>
</dbReference>